<proteinExistence type="predicted"/>
<dbReference type="AlphaFoldDB" id="F0WZS4"/>
<reference evidence="1" key="2">
    <citation type="submission" date="2011-02" db="EMBL/GenBank/DDBJ databases">
        <authorList>
            <person name="MacLean D."/>
        </authorList>
    </citation>
    <scope>NUCLEOTIDE SEQUENCE</scope>
</reference>
<dbReference type="SUPFAM" id="SSF56219">
    <property type="entry name" value="DNase I-like"/>
    <property type="match status" value="1"/>
</dbReference>
<accession>F0WZS4</accession>
<name>F0WZS4_9STRA</name>
<reference evidence="1" key="1">
    <citation type="journal article" date="2011" name="PLoS Biol.">
        <title>Gene gain and loss during evolution of obligate parasitism in the white rust pathogen of Arabidopsis thaliana.</title>
        <authorList>
            <person name="Kemen E."/>
            <person name="Gardiner A."/>
            <person name="Schultz-Larsen T."/>
            <person name="Kemen A.C."/>
            <person name="Balmuth A.L."/>
            <person name="Robert-Seilaniantz A."/>
            <person name="Bailey K."/>
            <person name="Holub E."/>
            <person name="Studholme D.J."/>
            <person name="Maclean D."/>
            <person name="Jones J.D."/>
        </authorList>
    </citation>
    <scope>NUCLEOTIDE SEQUENCE</scope>
</reference>
<evidence type="ECO:0000313" key="1">
    <source>
        <dbReference type="EMBL" id="CCA27001.1"/>
    </source>
</evidence>
<gene>
    <name evidence="1" type="primary">AlNc14C440G11665</name>
    <name evidence="1" type="ORF">ALNC14_131450</name>
</gene>
<dbReference type="EMBL" id="FR824483">
    <property type="protein sequence ID" value="CCA27001.1"/>
    <property type="molecule type" value="Genomic_DNA"/>
</dbReference>
<dbReference type="HOGENOM" id="CLU_626148_0_0_1"/>
<organism evidence="1">
    <name type="scientific">Albugo laibachii Nc14</name>
    <dbReference type="NCBI Taxonomy" id="890382"/>
    <lineage>
        <taxon>Eukaryota</taxon>
        <taxon>Sar</taxon>
        <taxon>Stramenopiles</taxon>
        <taxon>Oomycota</taxon>
        <taxon>Peronosporomycetes</taxon>
        <taxon>Albuginales</taxon>
        <taxon>Albuginaceae</taxon>
        <taxon>Albugo</taxon>
    </lineage>
</organism>
<dbReference type="InterPro" id="IPR036691">
    <property type="entry name" value="Endo/exonu/phosph_ase_sf"/>
</dbReference>
<protein>
    <submittedName>
        <fullName evidence="1">AlNc14C440G11665 protein</fullName>
    </submittedName>
</protein>
<sequence length="438" mass="49377">MDKLLRADLHVTKAASHVAGTSNGDGIIKFASKYPISLHGVLHTCMRDNNPDITNVAQVHMINRVLAASDPSSDNTFLHKWSKSVGGKVPSKRQELFDSVAHWWGDSPNLEKWKLATHALAFFELMMLCTAPTLFCNDHWAPGDLDSNTSLSAASHQCATPTFALPARNFTAQRVIKWCYDNYSQRLSWIYNCRGSQQSLRSRPLSGSTLENIWSTGVPAQRVRSGGSNGAATFFLPTGSFEANASHIVCGDLNTTLCPSIDCSSSVYRHEPSRLSCLEWLSNLGVIDAWRQQHPEERVFTGPQPRKNRLDYILLSESLFQSVYKDSSYVSLPHTGDHLAHIATFANPSQLQVRGYWKCPFSLFDYPIIKEAIEEEADRILGQLRASTHPGTVWEKWKKHVKHLLQRIHQKIRHQEEKDVIRAQAGCNYFSQFQSRTR</sequence>
<dbReference type="Gene3D" id="3.60.10.10">
    <property type="entry name" value="Endonuclease/exonuclease/phosphatase"/>
    <property type="match status" value="1"/>
</dbReference>